<comment type="caution">
    <text evidence="2">The sequence shown here is derived from an EMBL/GenBank/DDBJ whole genome shotgun (WGS) entry which is preliminary data.</text>
</comment>
<dbReference type="HOGENOM" id="CLU_465538_0_0_1"/>
<evidence type="ECO:0008006" key="4">
    <source>
        <dbReference type="Google" id="ProtNLM"/>
    </source>
</evidence>
<dbReference type="KEGG" id="tasa:A1Q1_03560"/>
<dbReference type="InterPro" id="IPR016181">
    <property type="entry name" value="Acyl_CoA_acyltransferase"/>
</dbReference>
<accession>J6EXN7</accession>
<evidence type="ECO:0000256" key="1">
    <source>
        <dbReference type="SAM" id="MobiDB-lite"/>
    </source>
</evidence>
<dbReference type="GeneID" id="25987073"/>
<feature type="compositionally biased region" description="Polar residues" evidence="1">
    <location>
        <begin position="67"/>
        <end position="79"/>
    </location>
</feature>
<feature type="region of interest" description="Disordered" evidence="1">
    <location>
        <begin position="27"/>
        <end position="85"/>
    </location>
</feature>
<gene>
    <name evidence="2" type="ORF">A1Q1_03560</name>
</gene>
<sequence>MTTTSSTLTCAPSSALESNVTYLSFPYSPSSCSPPPFSSLSSPSSAQSPSPSTSSPPSSSNLPKPSQTLPIPSTSPENINSKKRSAASAFGLDSFDVGLDGSFDTLEWEDNDYDQPPFQQRLSPFSPFRPFAASRIPRHVSIMRRGGVYDCDDDDQSALGLYAPYDGTSYAHLGQAQQPQPPVASQPYQLSQPGMPVQTGHAGQQPPTPQLSRSHEGFVPGQSLEHMETMQQSLLPDVSSMSAGTGDEEGVALLSAAAAGLVPLPTTPFRQSTLSPQSPSLHTPSMVNFDMQLAPLVPSPIQTPPLTPFMAPYMSAPSGAMMMPPPPAVEESRDLLALIRPAPMPHLPMPRGFCVSSIQEGDVSRLVQLVSSIPRPAGRKLIAKLLANNAPSFPSSAHSSYPSSAASLASLPSSSSSYSPSPFPETDEQTLRASIQARVGQQTSLPGHGQPGWRYNVIRRSSNFNDIVGLIILEPVERETLRTWIPGAEAEENTWMFGAVVDPTYMGMGVATSTLRTLLQLWFLNQPSGGLVSIYPRFSNVVTKLHSKLGFLTLAETLAWKGDEYQCAVWQGFGPVTKDQSVFRFL</sequence>
<evidence type="ECO:0000313" key="2">
    <source>
        <dbReference type="EMBL" id="EJT47587.1"/>
    </source>
</evidence>
<feature type="compositionally biased region" description="Low complexity" evidence="1">
    <location>
        <begin position="38"/>
        <end position="66"/>
    </location>
</feature>
<dbReference type="RefSeq" id="XP_014178833.1">
    <property type="nucleotide sequence ID" value="XM_014323358.1"/>
</dbReference>
<dbReference type="AlphaFoldDB" id="J6EXN7"/>
<dbReference type="EMBL" id="ALBS01000236">
    <property type="protein sequence ID" value="EJT47587.1"/>
    <property type="molecule type" value="Genomic_DNA"/>
</dbReference>
<organism evidence="2 3">
    <name type="scientific">Trichosporon asahii var. asahii (strain ATCC 90039 / CBS 2479 / JCM 2466 / KCTC 7840 / NBRC 103889/ NCYC 2677 / UAMH 7654)</name>
    <name type="common">Yeast</name>
    <dbReference type="NCBI Taxonomy" id="1186058"/>
    <lineage>
        <taxon>Eukaryota</taxon>
        <taxon>Fungi</taxon>
        <taxon>Dikarya</taxon>
        <taxon>Basidiomycota</taxon>
        <taxon>Agaricomycotina</taxon>
        <taxon>Tremellomycetes</taxon>
        <taxon>Trichosporonales</taxon>
        <taxon>Trichosporonaceae</taxon>
        <taxon>Trichosporon</taxon>
    </lineage>
</organism>
<name>J6EXN7_TRIAS</name>
<dbReference type="Proteomes" id="UP000002748">
    <property type="component" value="Unassembled WGS sequence"/>
</dbReference>
<dbReference type="Gene3D" id="3.40.630.30">
    <property type="match status" value="1"/>
</dbReference>
<proteinExistence type="predicted"/>
<dbReference type="SUPFAM" id="SSF55729">
    <property type="entry name" value="Acyl-CoA N-acyltransferases (Nat)"/>
    <property type="match status" value="1"/>
</dbReference>
<feature type="region of interest" description="Disordered" evidence="1">
    <location>
        <begin position="172"/>
        <end position="217"/>
    </location>
</feature>
<reference evidence="2 3" key="1">
    <citation type="journal article" date="2012" name="Eukaryot. Cell">
        <title>Draft genome sequence of CBS 2479, the standard type strain of Trichosporon asahii.</title>
        <authorList>
            <person name="Yang R.Y."/>
            <person name="Li H.T."/>
            <person name="Zhu H."/>
            <person name="Zhou G.P."/>
            <person name="Wang M."/>
            <person name="Wang L."/>
        </authorList>
    </citation>
    <scope>NUCLEOTIDE SEQUENCE [LARGE SCALE GENOMIC DNA]</scope>
    <source>
        <strain evidence="3">ATCC 90039 / CBS 2479 / JCM 2466 / KCTC 7840 / NCYC 2677 / UAMH 7654</strain>
    </source>
</reference>
<evidence type="ECO:0000313" key="3">
    <source>
        <dbReference type="Proteomes" id="UP000002748"/>
    </source>
</evidence>
<dbReference type="VEuPathDB" id="FungiDB:A1Q1_03560"/>
<protein>
    <recommendedName>
        <fullName evidence="4">N-acetyltransferase domain-containing protein</fullName>
    </recommendedName>
</protein>